<dbReference type="InterPro" id="IPR050090">
    <property type="entry name" value="Tyrosine_recombinase_XerCD"/>
</dbReference>
<dbReference type="Gene3D" id="1.10.150.130">
    <property type="match status" value="1"/>
</dbReference>
<keyword evidence="9" id="KW-1185">Reference proteome</keyword>
<evidence type="ECO:0000256" key="5">
    <source>
        <dbReference type="PROSITE-ProRule" id="PRU01248"/>
    </source>
</evidence>
<sequence length="267" mass="29278">MLVKMWLVGRAKKTVSVYRKDAENFLSSVAMPLADVRLQDVQTWFASLTGASASRNRRLAAIKSLYRFGVENELLEKNPALAVKPDKLRSDMAERIISEADVLRMIEAEKNDRKRVALRFLYVAGVRVSEAADAKWRDVARKKTHANLSVFGKGSKLRTFSIPLTLLADLESIRLDKTPDAPLLLGQDGRAISVDAIRRLVAAAAKRAGITTRVTPHWLRHCCASHALDNGAALHVVQRQLGHSSVATTGGYAHAQDGVGASNYLKG</sequence>
<dbReference type="InterPro" id="IPR011010">
    <property type="entry name" value="DNA_brk_join_enz"/>
</dbReference>
<evidence type="ECO:0000259" key="7">
    <source>
        <dbReference type="PROSITE" id="PS51900"/>
    </source>
</evidence>
<comment type="caution">
    <text evidence="8">The sequence shown here is derived from an EMBL/GenBank/DDBJ whole genome shotgun (WGS) entry which is preliminary data.</text>
</comment>
<evidence type="ECO:0000256" key="2">
    <source>
        <dbReference type="ARBA" id="ARBA00022908"/>
    </source>
</evidence>
<dbReference type="RefSeq" id="WP_207883774.1">
    <property type="nucleotide sequence ID" value="NZ_JAFVMF010000030.1"/>
</dbReference>
<evidence type="ECO:0000259" key="6">
    <source>
        <dbReference type="PROSITE" id="PS51898"/>
    </source>
</evidence>
<dbReference type="Gene3D" id="1.10.443.10">
    <property type="entry name" value="Intergrase catalytic core"/>
    <property type="match status" value="1"/>
</dbReference>
<dbReference type="InterPro" id="IPR044068">
    <property type="entry name" value="CB"/>
</dbReference>
<dbReference type="PANTHER" id="PTHR30349:SF41">
    <property type="entry name" value="INTEGRASE_RECOMBINASE PROTEIN MJ0367-RELATED"/>
    <property type="match status" value="1"/>
</dbReference>
<evidence type="ECO:0000313" key="9">
    <source>
        <dbReference type="Proteomes" id="UP000664771"/>
    </source>
</evidence>
<evidence type="ECO:0000313" key="8">
    <source>
        <dbReference type="EMBL" id="MBO1361791.1"/>
    </source>
</evidence>
<evidence type="ECO:0000256" key="3">
    <source>
        <dbReference type="ARBA" id="ARBA00023125"/>
    </source>
</evidence>
<keyword evidence="4" id="KW-0233">DNA recombination</keyword>
<keyword evidence="2" id="KW-0229">DNA integration</keyword>
<evidence type="ECO:0000256" key="1">
    <source>
        <dbReference type="ARBA" id="ARBA00008857"/>
    </source>
</evidence>
<dbReference type="InterPro" id="IPR002104">
    <property type="entry name" value="Integrase_catalytic"/>
</dbReference>
<keyword evidence="3 5" id="KW-0238">DNA-binding</keyword>
<name>A0ABS3M0W2_9PROT</name>
<dbReference type="SUPFAM" id="SSF56349">
    <property type="entry name" value="DNA breaking-rejoining enzymes"/>
    <property type="match status" value="1"/>
</dbReference>
<feature type="domain" description="Core-binding (CB)" evidence="7">
    <location>
        <begin position="1"/>
        <end position="70"/>
    </location>
</feature>
<feature type="domain" description="Tyr recombinase" evidence="6">
    <location>
        <begin position="83"/>
        <end position="266"/>
    </location>
</feature>
<evidence type="ECO:0000256" key="4">
    <source>
        <dbReference type="ARBA" id="ARBA00023172"/>
    </source>
</evidence>
<dbReference type="InterPro" id="IPR004107">
    <property type="entry name" value="Integrase_SAM-like_N"/>
</dbReference>
<dbReference type="Proteomes" id="UP000664771">
    <property type="component" value="Unassembled WGS sequence"/>
</dbReference>
<proteinExistence type="inferred from homology"/>
<dbReference type="PANTHER" id="PTHR30349">
    <property type="entry name" value="PHAGE INTEGRASE-RELATED"/>
    <property type="match status" value="1"/>
</dbReference>
<reference evidence="8 9" key="1">
    <citation type="submission" date="2021-03" db="EMBL/GenBank/DDBJ databases">
        <title>The complete genome sequence of Acetobacter sacchari TBRC 11175.</title>
        <authorList>
            <person name="Charoenyingcharoen P."/>
            <person name="Yukphan P."/>
        </authorList>
    </citation>
    <scope>NUCLEOTIDE SEQUENCE [LARGE SCALE GENOMIC DNA]</scope>
    <source>
        <strain evidence="8 9">TBRC 11175</strain>
    </source>
</reference>
<dbReference type="Pfam" id="PF02899">
    <property type="entry name" value="Phage_int_SAM_1"/>
    <property type="match status" value="1"/>
</dbReference>
<dbReference type="InterPro" id="IPR010998">
    <property type="entry name" value="Integrase_recombinase_N"/>
</dbReference>
<dbReference type="InterPro" id="IPR013762">
    <property type="entry name" value="Integrase-like_cat_sf"/>
</dbReference>
<dbReference type="PROSITE" id="PS51898">
    <property type="entry name" value="TYR_RECOMBINASE"/>
    <property type="match status" value="1"/>
</dbReference>
<organism evidence="8 9">
    <name type="scientific">Acetobacter sacchari</name>
    <dbReference type="NCBI Taxonomy" id="2661687"/>
    <lineage>
        <taxon>Bacteria</taxon>
        <taxon>Pseudomonadati</taxon>
        <taxon>Pseudomonadota</taxon>
        <taxon>Alphaproteobacteria</taxon>
        <taxon>Acetobacterales</taxon>
        <taxon>Acetobacteraceae</taxon>
        <taxon>Acetobacter</taxon>
    </lineage>
</organism>
<accession>A0ABS3M0W2</accession>
<gene>
    <name evidence="8" type="ORF">J2D73_18575</name>
</gene>
<dbReference type="Pfam" id="PF00589">
    <property type="entry name" value="Phage_integrase"/>
    <property type="match status" value="1"/>
</dbReference>
<dbReference type="PROSITE" id="PS51900">
    <property type="entry name" value="CB"/>
    <property type="match status" value="1"/>
</dbReference>
<protein>
    <submittedName>
        <fullName evidence="8">Tyrosine-type recombinase/integrase</fullName>
    </submittedName>
</protein>
<dbReference type="EMBL" id="JAFVMF010000030">
    <property type="protein sequence ID" value="MBO1361791.1"/>
    <property type="molecule type" value="Genomic_DNA"/>
</dbReference>
<comment type="similarity">
    <text evidence="1">Belongs to the 'phage' integrase family.</text>
</comment>